<proteinExistence type="predicted"/>
<dbReference type="InterPro" id="IPR043916">
    <property type="entry name" value="P8_CR"/>
</dbReference>
<dbReference type="AlphaFoldDB" id="A0A6C0H114"/>
<dbReference type="EMBL" id="MN739843">
    <property type="protein sequence ID" value="QHT74231.1"/>
    <property type="molecule type" value="Genomic_DNA"/>
</dbReference>
<reference evidence="2" key="1">
    <citation type="journal article" date="2020" name="Nature">
        <title>Giant virus diversity and host interactions through global metagenomics.</title>
        <authorList>
            <person name="Schulz F."/>
            <person name="Roux S."/>
            <person name="Paez-Espino D."/>
            <person name="Jungbluth S."/>
            <person name="Walsh D.A."/>
            <person name="Denef V.J."/>
            <person name="McMahon K.D."/>
            <person name="Konstantinidis K.T."/>
            <person name="Eloe-Fadrosh E.A."/>
            <person name="Kyrpides N.C."/>
            <person name="Woyke T."/>
        </authorList>
    </citation>
    <scope>NUCLEOTIDE SEQUENCE</scope>
    <source>
        <strain evidence="2">GVMAG-M-3300023179-4</strain>
    </source>
</reference>
<evidence type="ECO:0000313" key="2">
    <source>
        <dbReference type="EMBL" id="QHT74231.1"/>
    </source>
</evidence>
<evidence type="ECO:0000259" key="1">
    <source>
        <dbReference type="Pfam" id="PF19065"/>
    </source>
</evidence>
<name>A0A6C0H114_9ZZZZ</name>
<organism evidence="2">
    <name type="scientific">viral metagenome</name>
    <dbReference type="NCBI Taxonomy" id="1070528"/>
    <lineage>
        <taxon>unclassified sequences</taxon>
        <taxon>metagenomes</taxon>
        <taxon>organismal metagenomes</taxon>
    </lineage>
</organism>
<sequence>MSNKDYFNFNYDSNQKFYKKKLKKPLEVDELPNFEKVNVQLQKQITKPKNNNYYNLYKDFDETKSKDDIIKKLEKAPFTFLNEHPQKYYQRYNNIKQCEDAKCEDADNADLVREAYFLRENIEIIQNAIIRNIAKKTNCIISRQKEEDLLILMFGVFNDYGRNLPYNLKEQLQELNDRTVNFVTPYLITEIESYKNYLIDCNTPLRPPELPIAVAKIRKESLPSVLPR</sequence>
<feature type="domain" description="Minor capsid protein P8 central region" evidence="1">
    <location>
        <begin position="112"/>
        <end position="223"/>
    </location>
</feature>
<dbReference type="Pfam" id="PF19065">
    <property type="entry name" value="P8_CR"/>
    <property type="match status" value="1"/>
</dbReference>
<protein>
    <recommendedName>
        <fullName evidence="1">Minor capsid protein P8 central region domain-containing protein</fullName>
    </recommendedName>
</protein>
<accession>A0A6C0H114</accession>